<dbReference type="Proteomes" id="UP001153332">
    <property type="component" value="Unassembled WGS sequence"/>
</dbReference>
<name>A0ACC2JHA6_9PEZI</name>
<accession>A0ACC2JHA6</accession>
<organism evidence="1 2">
    <name type="scientific">Lasiodiplodia mahajangana</name>
    <dbReference type="NCBI Taxonomy" id="1108764"/>
    <lineage>
        <taxon>Eukaryota</taxon>
        <taxon>Fungi</taxon>
        <taxon>Dikarya</taxon>
        <taxon>Ascomycota</taxon>
        <taxon>Pezizomycotina</taxon>
        <taxon>Dothideomycetes</taxon>
        <taxon>Dothideomycetes incertae sedis</taxon>
        <taxon>Botryosphaeriales</taxon>
        <taxon>Botryosphaeriaceae</taxon>
        <taxon>Lasiodiplodia</taxon>
    </lineage>
</organism>
<sequence>MHISVAKILLDAGADVNKSDFLQVTPLHTAATLGDMGLIRLLLSFMANREAIDGMGEKPEHWAYKSGQTQTRDLLLGREVSMQEDTPASCPESVWTASDITIPYFPDFHNHRSGLNSSVIVQVEVGQKVLTDRESNSQDFSPWILEPEDAETLAEET</sequence>
<dbReference type="EMBL" id="JAPUUL010001717">
    <property type="protein sequence ID" value="KAJ8126744.1"/>
    <property type="molecule type" value="Genomic_DNA"/>
</dbReference>
<evidence type="ECO:0000313" key="2">
    <source>
        <dbReference type="Proteomes" id="UP001153332"/>
    </source>
</evidence>
<keyword evidence="2" id="KW-1185">Reference proteome</keyword>
<proteinExistence type="predicted"/>
<evidence type="ECO:0000313" key="1">
    <source>
        <dbReference type="EMBL" id="KAJ8126744.1"/>
    </source>
</evidence>
<gene>
    <name evidence="1" type="ORF">O1611_g6895</name>
</gene>
<reference evidence="1" key="1">
    <citation type="submission" date="2022-12" db="EMBL/GenBank/DDBJ databases">
        <title>Genome Sequence of Lasiodiplodia mahajangana.</title>
        <authorList>
            <person name="Buettner E."/>
        </authorList>
    </citation>
    <scope>NUCLEOTIDE SEQUENCE</scope>
    <source>
        <strain evidence="1">VT137</strain>
    </source>
</reference>
<comment type="caution">
    <text evidence="1">The sequence shown here is derived from an EMBL/GenBank/DDBJ whole genome shotgun (WGS) entry which is preliminary data.</text>
</comment>
<protein>
    <submittedName>
        <fullName evidence="1">Uncharacterized protein</fullName>
    </submittedName>
</protein>